<organism evidence="2 3">
    <name type="scientific">Halocaridina rubra</name>
    <name type="common">Hawaiian red shrimp</name>
    <dbReference type="NCBI Taxonomy" id="373956"/>
    <lineage>
        <taxon>Eukaryota</taxon>
        <taxon>Metazoa</taxon>
        <taxon>Ecdysozoa</taxon>
        <taxon>Arthropoda</taxon>
        <taxon>Crustacea</taxon>
        <taxon>Multicrustacea</taxon>
        <taxon>Malacostraca</taxon>
        <taxon>Eumalacostraca</taxon>
        <taxon>Eucarida</taxon>
        <taxon>Decapoda</taxon>
        <taxon>Pleocyemata</taxon>
        <taxon>Caridea</taxon>
        <taxon>Atyoidea</taxon>
        <taxon>Atyidae</taxon>
        <taxon>Halocaridina</taxon>
    </lineage>
</organism>
<accession>A0AAN8WVA0</accession>
<feature type="compositionally biased region" description="Polar residues" evidence="1">
    <location>
        <begin position="283"/>
        <end position="329"/>
    </location>
</feature>
<dbReference type="EMBL" id="JAXCGZ010016495">
    <property type="protein sequence ID" value="KAK7069418.1"/>
    <property type="molecule type" value="Genomic_DNA"/>
</dbReference>
<feature type="compositionally biased region" description="Polar residues" evidence="1">
    <location>
        <begin position="556"/>
        <end position="565"/>
    </location>
</feature>
<gene>
    <name evidence="2" type="ORF">SK128_011061</name>
</gene>
<feature type="region of interest" description="Disordered" evidence="1">
    <location>
        <begin position="207"/>
        <end position="227"/>
    </location>
</feature>
<protein>
    <submittedName>
        <fullName evidence="2">Uncharacterized protein</fullName>
    </submittedName>
</protein>
<dbReference type="AlphaFoldDB" id="A0AAN8WVA0"/>
<evidence type="ECO:0000256" key="1">
    <source>
        <dbReference type="SAM" id="MobiDB-lite"/>
    </source>
</evidence>
<feature type="compositionally biased region" description="Basic and acidic residues" evidence="1">
    <location>
        <begin position="110"/>
        <end position="121"/>
    </location>
</feature>
<feature type="compositionally biased region" description="Polar residues" evidence="1">
    <location>
        <begin position="72"/>
        <end position="81"/>
    </location>
</feature>
<evidence type="ECO:0000313" key="3">
    <source>
        <dbReference type="Proteomes" id="UP001381693"/>
    </source>
</evidence>
<feature type="compositionally biased region" description="Basic and acidic residues" evidence="1">
    <location>
        <begin position="82"/>
        <end position="101"/>
    </location>
</feature>
<evidence type="ECO:0000313" key="2">
    <source>
        <dbReference type="EMBL" id="KAK7069418.1"/>
    </source>
</evidence>
<feature type="compositionally biased region" description="Basic and acidic residues" evidence="1">
    <location>
        <begin position="47"/>
        <end position="58"/>
    </location>
</feature>
<feature type="region of interest" description="Disordered" evidence="1">
    <location>
        <begin position="1"/>
        <end position="146"/>
    </location>
</feature>
<feature type="compositionally biased region" description="Polar residues" evidence="1">
    <location>
        <begin position="265"/>
        <end position="274"/>
    </location>
</feature>
<keyword evidence="3" id="KW-1185">Reference proteome</keyword>
<sequence length="694" mass="79787">MPELDTPKSFGKDRDERGRLKLPSTTYIPFQRVQKRPNRSITSSRQESPEHERKADRSHTKRSTNLHRTSRSHSFNVSELGNSHDDDSEGYHFDGDQDSNGRQHRRSRSKHQDTEGEEVTKKLHHLSLAQERKSRRRSFSNEQENTKMPYIPFQRVLHIRTRPVVREAEDSFKVPMFTALRDRRDFRLRYDSQLRTDGFTTEYKSRFRERKKGMKGRKKAQKWKNDSQINELLAEKDMMNGQSELDSDEEEKSHASDEENDDQSRQSPSESQHLVDSLRTDNRSGSSTSSVKLPQIQPSQVSITDSAKSVKSSGASPFSQAKNLKPPESNSYAQNHLLLAKVQPVETSKWVEGKGAGCLKANFPQMNCSKNAKEVQEKSGSTIQLPTAGINKKGIPFVQSVVRDMNHPSKAIERSRSDSDLYYQKKSKANKIKPHANITFKEDVTRKTINIRHRPETSLPSIILTTPEEQNSNYTEIVENSQISTDINIQQTPIPQYLPQINLRKGAPTKKEVQQKTKMAHKKTNERQQQIKSYKTSSVLLKAQQPFKAKHRYRPSKTSNLPNSNKMQQNYISKASSPIRDLQLLHPNSPREQAASPKFSTYSKPLKSFSNGSLKNKLQKHNQPPVYKLQHQLHDKMMAKQHVENIKKRRKKRLQNFAHLLGEQYTGDQNNMKTTEESEFAATSKEINLIEATT</sequence>
<feature type="compositionally biased region" description="Basic and acidic residues" evidence="1">
    <location>
        <begin position="10"/>
        <end position="19"/>
    </location>
</feature>
<name>A0AAN8WVA0_HALRR</name>
<comment type="caution">
    <text evidence="2">The sequence shown here is derived from an EMBL/GenBank/DDBJ whole genome shotgun (WGS) entry which is preliminary data.</text>
</comment>
<proteinExistence type="predicted"/>
<feature type="compositionally biased region" description="Basic residues" evidence="1">
    <location>
        <begin position="207"/>
        <end position="222"/>
    </location>
</feature>
<dbReference type="Proteomes" id="UP001381693">
    <property type="component" value="Unassembled WGS sequence"/>
</dbReference>
<feature type="region of interest" description="Disordered" evidence="1">
    <location>
        <begin position="241"/>
        <end position="329"/>
    </location>
</feature>
<reference evidence="2 3" key="1">
    <citation type="submission" date="2023-11" db="EMBL/GenBank/DDBJ databases">
        <title>Halocaridina rubra genome assembly.</title>
        <authorList>
            <person name="Smith C."/>
        </authorList>
    </citation>
    <scope>NUCLEOTIDE SEQUENCE [LARGE SCALE GENOMIC DNA]</scope>
    <source>
        <strain evidence="2">EP-1</strain>
        <tissue evidence="2">Whole</tissue>
    </source>
</reference>
<feature type="region of interest" description="Disordered" evidence="1">
    <location>
        <begin position="545"/>
        <end position="565"/>
    </location>
</feature>
<feature type="compositionally biased region" description="Basic residues" evidence="1">
    <location>
        <begin position="59"/>
        <end position="71"/>
    </location>
</feature>